<dbReference type="PANTHER" id="PTHR40763:SF5">
    <property type="entry name" value="MEMBRANE PROTEIN"/>
    <property type="match status" value="1"/>
</dbReference>
<proteinExistence type="predicted"/>
<dbReference type="Pfam" id="PF08044">
    <property type="entry name" value="DUF1707"/>
    <property type="match status" value="1"/>
</dbReference>
<dbReference type="EMBL" id="JBHLZU010000018">
    <property type="protein sequence ID" value="MFB9906635.1"/>
    <property type="molecule type" value="Genomic_DNA"/>
</dbReference>
<dbReference type="RefSeq" id="WP_377855269.1">
    <property type="nucleotide sequence ID" value="NZ_JBHLZU010000018.1"/>
</dbReference>
<sequence>MSDRDLRVSDAEREHVLDLLQRAVGQGRLSLSEFSERSTRASASVVRAELNAVLMDIPGMVLDTAAAKGSLELRHTGSTVQRSGRWVVPRTLVLRGNLGTSKLDFTEAVITEPVVTVRLDSTAGSTTLVLPAGATVNLDELVPVMSTVTDKIGPGEHRGTPHFVLTGTVRMGSVTVLPPPKRRRGLRSWFRG</sequence>
<organism evidence="2 3">
    <name type="scientific">Allokutzneria oryzae</name>
    <dbReference type="NCBI Taxonomy" id="1378989"/>
    <lineage>
        <taxon>Bacteria</taxon>
        <taxon>Bacillati</taxon>
        <taxon>Actinomycetota</taxon>
        <taxon>Actinomycetes</taxon>
        <taxon>Pseudonocardiales</taxon>
        <taxon>Pseudonocardiaceae</taxon>
        <taxon>Allokutzneria</taxon>
    </lineage>
</organism>
<accession>A0ABV6A0F5</accession>
<feature type="domain" description="DUF1707" evidence="1">
    <location>
        <begin position="6"/>
        <end position="58"/>
    </location>
</feature>
<dbReference type="PANTHER" id="PTHR40763">
    <property type="entry name" value="MEMBRANE PROTEIN-RELATED"/>
    <property type="match status" value="1"/>
</dbReference>
<evidence type="ECO:0000313" key="2">
    <source>
        <dbReference type="EMBL" id="MFB9906635.1"/>
    </source>
</evidence>
<evidence type="ECO:0000313" key="3">
    <source>
        <dbReference type="Proteomes" id="UP001589693"/>
    </source>
</evidence>
<name>A0ABV6A0F5_9PSEU</name>
<reference evidence="2 3" key="1">
    <citation type="submission" date="2024-09" db="EMBL/GenBank/DDBJ databases">
        <authorList>
            <person name="Sun Q."/>
            <person name="Mori K."/>
        </authorList>
    </citation>
    <scope>NUCLEOTIDE SEQUENCE [LARGE SCALE GENOMIC DNA]</scope>
    <source>
        <strain evidence="2 3">TBRC 7907</strain>
    </source>
</reference>
<gene>
    <name evidence="2" type="ORF">ACFFQA_22105</name>
</gene>
<protein>
    <submittedName>
        <fullName evidence="2">DUF1707 domain-containing protein</fullName>
    </submittedName>
</protein>
<dbReference type="Proteomes" id="UP001589693">
    <property type="component" value="Unassembled WGS sequence"/>
</dbReference>
<evidence type="ECO:0000259" key="1">
    <source>
        <dbReference type="Pfam" id="PF08044"/>
    </source>
</evidence>
<comment type="caution">
    <text evidence="2">The sequence shown here is derived from an EMBL/GenBank/DDBJ whole genome shotgun (WGS) entry which is preliminary data.</text>
</comment>
<keyword evidence="3" id="KW-1185">Reference proteome</keyword>
<dbReference type="InterPro" id="IPR012551">
    <property type="entry name" value="DUF1707_SHOCT-like"/>
</dbReference>